<name>A0AAD7SDS0_9TELE</name>
<dbReference type="AlphaFoldDB" id="A0AAD7SDS0"/>
<sequence>MEGLLGDLTRCAAVRCLSLGGCVVSVQLRGLSLSLSATSGTSGWDMDSNKVSLTPQPHTYVLQQAMGTLRSFLTLRYGHMPRRTGDTADRALRGKVDEIVFRTGTQ</sequence>
<proteinExistence type="predicted"/>
<dbReference type="Proteomes" id="UP001221898">
    <property type="component" value="Unassembled WGS sequence"/>
</dbReference>
<keyword evidence="2" id="KW-1185">Reference proteome</keyword>
<comment type="caution">
    <text evidence="1">The sequence shown here is derived from an EMBL/GenBank/DDBJ whole genome shotgun (WGS) entry which is preliminary data.</text>
</comment>
<dbReference type="EMBL" id="JAINUG010000075">
    <property type="protein sequence ID" value="KAJ8400741.1"/>
    <property type="molecule type" value="Genomic_DNA"/>
</dbReference>
<gene>
    <name evidence="1" type="ORF">AAFF_G00395100</name>
</gene>
<evidence type="ECO:0000313" key="2">
    <source>
        <dbReference type="Proteomes" id="UP001221898"/>
    </source>
</evidence>
<protein>
    <submittedName>
        <fullName evidence="1">Uncharacterized protein</fullName>
    </submittedName>
</protein>
<organism evidence="1 2">
    <name type="scientific">Aldrovandia affinis</name>
    <dbReference type="NCBI Taxonomy" id="143900"/>
    <lineage>
        <taxon>Eukaryota</taxon>
        <taxon>Metazoa</taxon>
        <taxon>Chordata</taxon>
        <taxon>Craniata</taxon>
        <taxon>Vertebrata</taxon>
        <taxon>Euteleostomi</taxon>
        <taxon>Actinopterygii</taxon>
        <taxon>Neopterygii</taxon>
        <taxon>Teleostei</taxon>
        <taxon>Notacanthiformes</taxon>
        <taxon>Halosauridae</taxon>
        <taxon>Aldrovandia</taxon>
    </lineage>
</organism>
<reference evidence="1" key="1">
    <citation type="journal article" date="2023" name="Science">
        <title>Genome structures resolve the early diversification of teleost fishes.</title>
        <authorList>
            <person name="Parey E."/>
            <person name="Louis A."/>
            <person name="Montfort J."/>
            <person name="Bouchez O."/>
            <person name="Roques C."/>
            <person name="Iampietro C."/>
            <person name="Lluch J."/>
            <person name="Castinel A."/>
            <person name="Donnadieu C."/>
            <person name="Desvignes T."/>
            <person name="Floi Bucao C."/>
            <person name="Jouanno E."/>
            <person name="Wen M."/>
            <person name="Mejri S."/>
            <person name="Dirks R."/>
            <person name="Jansen H."/>
            <person name="Henkel C."/>
            <person name="Chen W.J."/>
            <person name="Zahm M."/>
            <person name="Cabau C."/>
            <person name="Klopp C."/>
            <person name="Thompson A.W."/>
            <person name="Robinson-Rechavi M."/>
            <person name="Braasch I."/>
            <person name="Lecointre G."/>
            <person name="Bobe J."/>
            <person name="Postlethwait J.H."/>
            <person name="Berthelot C."/>
            <person name="Roest Crollius H."/>
            <person name="Guiguen Y."/>
        </authorList>
    </citation>
    <scope>NUCLEOTIDE SEQUENCE</scope>
    <source>
        <strain evidence="1">NC1722</strain>
    </source>
</reference>
<evidence type="ECO:0000313" key="1">
    <source>
        <dbReference type="EMBL" id="KAJ8400741.1"/>
    </source>
</evidence>
<accession>A0AAD7SDS0</accession>